<protein>
    <submittedName>
        <fullName evidence="1">Uncharacterized protein</fullName>
    </submittedName>
</protein>
<comment type="caution">
    <text evidence="1">The sequence shown here is derived from an EMBL/GenBank/DDBJ whole genome shotgun (WGS) entry which is preliminary data.</text>
</comment>
<name>A0A2S4VAJ7_9BASI</name>
<dbReference type="VEuPathDB" id="FungiDB:PSTT_08909"/>
<gene>
    <name evidence="1" type="ORF">PSTT_08909</name>
</gene>
<sequence>MVQCADSPSVPYLSCYYSMCDPSGQNWCWLAAGLESLYSTLSPLLDNHQQFKTNKSSDLFNLLVQHFRSRRKLELKDEDQLQKVLEGGFDVTFDQIHRLSPKSFPVGQSASCDFFVEQAIESTISDSPLFNFLEGWRFTCSCKSNQSCS</sequence>
<evidence type="ECO:0000313" key="2">
    <source>
        <dbReference type="Proteomes" id="UP000239156"/>
    </source>
</evidence>
<dbReference type="AlphaFoldDB" id="A0A2S4VAJ7"/>
<organism evidence="1 2">
    <name type="scientific">Puccinia striiformis</name>
    <dbReference type="NCBI Taxonomy" id="27350"/>
    <lineage>
        <taxon>Eukaryota</taxon>
        <taxon>Fungi</taxon>
        <taxon>Dikarya</taxon>
        <taxon>Basidiomycota</taxon>
        <taxon>Pucciniomycotina</taxon>
        <taxon>Pucciniomycetes</taxon>
        <taxon>Pucciniales</taxon>
        <taxon>Pucciniaceae</taxon>
        <taxon>Puccinia</taxon>
    </lineage>
</organism>
<dbReference type="EMBL" id="PKSL01000085">
    <property type="protein sequence ID" value="POW06508.1"/>
    <property type="molecule type" value="Genomic_DNA"/>
</dbReference>
<keyword evidence="2" id="KW-1185">Reference proteome</keyword>
<proteinExistence type="predicted"/>
<evidence type="ECO:0000313" key="1">
    <source>
        <dbReference type="EMBL" id="POW06508.1"/>
    </source>
</evidence>
<accession>A0A2S4VAJ7</accession>
<dbReference type="Proteomes" id="UP000239156">
    <property type="component" value="Unassembled WGS sequence"/>
</dbReference>
<reference evidence="1" key="1">
    <citation type="submission" date="2017-12" db="EMBL/GenBank/DDBJ databases">
        <title>Gene loss provides genomic basis for host adaptation in cereal stripe rust fungi.</title>
        <authorList>
            <person name="Xia C."/>
        </authorList>
    </citation>
    <scope>NUCLEOTIDE SEQUENCE [LARGE SCALE GENOMIC DNA]</scope>
    <source>
        <strain evidence="1">93-210</strain>
    </source>
</reference>